<organism evidence="2 3">
    <name type="scientific">Cylicostephanus goldi</name>
    <name type="common">Nematode worm</name>
    <dbReference type="NCBI Taxonomy" id="71465"/>
    <lineage>
        <taxon>Eukaryota</taxon>
        <taxon>Metazoa</taxon>
        <taxon>Ecdysozoa</taxon>
        <taxon>Nematoda</taxon>
        <taxon>Chromadorea</taxon>
        <taxon>Rhabditida</taxon>
        <taxon>Rhabditina</taxon>
        <taxon>Rhabditomorpha</taxon>
        <taxon>Strongyloidea</taxon>
        <taxon>Strongylidae</taxon>
        <taxon>Cylicostephanus</taxon>
    </lineage>
</organism>
<dbReference type="InterPro" id="IPR019430">
    <property type="entry name" value="7TM_GPCR_serpentine_rcpt_Srx"/>
</dbReference>
<proteinExistence type="predicted"/>
<evidence type="ECO:0000313" key="3">
    <source>
        <dbReference type="Proteomes" id="UP000271889"/>
    </source>
</evidence>
<dbReference type="OrthoDB" id="5825164at2759"/>
<dbReference type="Proteomes" id="UP000271889">
    <property type="component" value="Unassembled WGS sequence"/>
</dbReference>
<feature type="domain" description="7TM GPCR serpentine receptor class x (Srx)" evidence="1">
    <location>
        <begin position="2"/>
        <end position="54"/>
    </location>
</feature>
<evidence type="ECO:0000259" key="1">
    <source>
        <dbReference type="Pfam" id="PF10328"/>
    </source>
</evidence>
<dbReference type="AlphaFoldDB" id="A0A3P6TS25"/>
<keyword evidence="3" id="KW-1185">Reference proteome</keyword>
<dbReference type="Pfam" id="PF10328">
    <property type="entry name" value="7TM_GPCR_Srx"/>
    <property type="match status" value="1"/>
</dbReference>
<sequence length="54" mass="6027">MSLHGLILNMIVVIFASKVTSLKNAFGRLSVSQSAGEVVFCSIYFFYYSPMVFL</sequence>
<name>A0A3P6TS25_CYLGO</name>
<gene>
    <name evidence="2" type="ORF">CGOC_LOCUS6282</name>
</gene>
<dbReference type="EMBL" id="UYRV01020200">
    <property type="protein sequence ID" value="VDK67171.1"/>
    <property type="molecule type" value="Genomic_DNA"/>
</dbReference>
<reference evidence="2 3" key="1">
    <citation type="submission" date="2018-11" db="EMBL/GenBank/DDBJ databases">
        <authorList>
            <consortium name="Pathogen Informatics"/>
        </authorList>
    </citation>
    <scope>NUCLEOTIDE SEQUENCE [LARGE SCALE GENOMIC DNA]</scope>
</reference>
<accession>A0A3P6TS25</accession>
<protein>
    <recommendedName>
        <fullName evidence="1">7TM GPCR serpentine receptor class x (Srx) domain-containing protein</fullName>
    </recommendedName>
</protein>
<evidence type="ECO:0000313" key="2">
    <source>
        <dbReference type="EMBL" id="VDK67171.1"/>
    </source>
</evidence>